<feature type="transmembrane region" description="Helical" evidence="8">
    <location>
        <begin position="148"/>
        <end position="168"/>
    </location>
</feature>
<comment type="subcellular location">
    <subcellularLocation>
        <location evidence="1">Cell membrane</location>
        <topology evidence="1">Multi-pass membrane protein</topology>
    </subcellularLocation>
</comment>
<sequence length="409" mass="43526">MPNWSFAGINGGFLDLEVYRIGIESLREGSGLYTSLPATSAGISLPFIYPPFAAIVLAPLALLPWSVAAFVLFAISTGALAAAVYLAARRMWAHQRDKAMWIAATVTPLLLLLEPVAATLDFGQINLILMGLVAADCLTTKPKWRRGMLVGLAAAIKLTPAAFVLYFLIRKDYRAAATAAVTGAVATAIGFAVLPRESMTYWFGGLGDVSGLSGSPYHTNQSIQAILARFSVPEPVFTLVWVGAAAALLVLTVVAMRASATIPTLALSCNAILALLISPISWSHHWVWFPVALLTIAGLATLRTRAGQWWLAAAVVATIVFAIGPHNLVPGGSDQEMNWTPWQHVVGNIYVLLAIALVLVTALAKPQPRPAAEDEPPLKSGKPHRMTVQLLEVADTTTNIPSREGRVAG</sequence>
<gene>
    <name evidence="9" type="ORF">BOX37_26435</name>
</gene>
<feature type="transmembrane region" description="Helical" evidence="8">
    <location>
        <begin position="262"/>
        <end position="280"/>
    </location>
</feature>
<evidence type="ECO:0000256" key="1">
    <source>
        <dbReference type="ARBA" id="ARBA00004651"/>
    </source>
</evidence>
<dbReference type="GO" id="GO:0005886">
    <property type="term" value="C:plasma membrane"/>
    <property type="evidence" value="ECO:0007669"/>
    <property type="project" value="UniProtKB-SubCell"/>
</dbReference>
<keyword evidence="3" id="KW-0808">Transferase</keyword>
<evidence type="ECO:0000256" key="3">
    <source>
        <dbReference type="ARBA" id="ARBA00022679"/>
    </source>
</evidence>
<keyword evidence="10" id="KW-1185">Reference proteome</keyword>
<evidence type="ECO:0000256" key="2">
    <source>
        <dbReference type="ARBA" id="ARBA00022475"/>
    </source>
</evidence>
<feature type="transmembrane region" description="Helical" evidence="8">
    <location>
        <begin position="286"/>
        <end position="302"/>
    </location>
</feature>
<accession>A0A1J0VY17</accession>
<evidence type="ECO:0008006" key="11">
    <source>
        <dbReference type="Google" id="ProtNLM"/>
    </source>
</evidence>
<keyword evidence="2" id="KW-1003">Cell membrane</keyword>
<feature type="transmembrane region" description="Helical" evidence="8">
    <location>
        <begin position="345"/>
        <end position="364"/>
    </location>
</feature>
<dbReference type="GO" id="GO:0016758">
    <property type="term" value="F:hexosyltransferase activity"/>
    <property type="evidence" value="ECO:0007669"/>
    <property type="project" value="InterPro"/>
</dbReference>
<reference evidence="9" key="1">
    <citation type="submission" date="2016-11" db="EMBL/GenBank/DDBJ databases">
        <authorList>
            <person name="Jaros S."/>
            <person name="Januszkiewicz K."/>
            <person name="Wedrychowicz H."/>
        </authorList>
    </citation>
    <scope>NUCLEOTIDE SEQUENCE [LARGE SCALE GENOMIC DNA]</scope>
    <source>
        <strain evidence="9">Y48</strain>
    </source>
</reference>
<evidence type="ECO:0000313" key="9">
    <source>
        <dbReference type="EMBL" id="APE36882.1"/>
    </source>
</evidence>
<keyword evidence="4 8" id="KW-0812">Transmembrane</keyword>
<feature type="transmembrane region" description="Helical" evidence="8">
    <location>
        <begin position="43"/>
        <end position="62"/>
    </location>
</feature>
<dbReference type="KEGG" id="nsl:BOX37_26435"/>
<feature type="transmembrane region" description="Helical" evidence="8">
    <location>
        <begin position="309"/>
        <end position="325"/>
    </location>
</feature>
<feature type="transmembrane region" description="Helical" evidence="8">
    <location>
        <begin position="175"/>
        <end position="194"/>
    </location>
</feature>
<dbReference type="AlphaFoldDB" id="A0A1J0VY17"/>
<dbReference type="Proteomes" id="UP000183810">
    <property type="component" value="Chromosome"/>
</dbReference>
<feature type="transmembrane region" description="Helical" evidence="8">
    <location>
        <begin position="68"/>
        <end position="88"/>
    </location>
</feature>
<dbReference type="InterPro" id="IPR018584">
    <property type="entry name" value="GT87"/>
</dbReference>
<organism evidence="9 10">
    <name type="scientific">Nocardia mangyaensis</name>
    <dbReference type="NCBI Taxonomy" id="2213200"/>
    <lineage>
        <taxon>Bacteria</taxon>
        <taxon>Bacillati</taxon>
        <taxon>Actinomycetota</taxon>
        <taxon>Actinomycetes</taxon>
        <taxon>Mycobacteriales</taxon>
        <taxon>Nocardiaceae</taxon>
        <taxon>Nocardia</taxon>
    </lineage>
</organism>
<protein>
    <recommendedName>
        <fullName evidence="11">Glycosyltransferase</fullName>
    </recommendedName>
</protein>
<evidence type="ECO:0000313" key="10">
    <source>
        <dbReference type="Proteomes" id="UP000183810"/>
    </source>
</evidence>
<name>A0A1J0VY17_9NOCA</name>
<dbReference type="EMBL" id="CP018082">
    <property type="protein sequence ID" value="APE36882.1"/>
    <property type="molecule type" value="Genomic_DNA"/>
</dbReference>
<evidence type="ECO:0000256" key="7">
    <source>
        <dbReference type="ARBA" id="ARBA00024033"/>
    </source>
</evidence>
<keyword evidence="6 8" id="KW-0472">Membrane</keyword>
<proteinExistence type="inferred from homology"/>
<feature type="transmembrane region" description="Helical" evidence="8">
    <location>
        <begin position="236"/>
        <end position="255"/>
    </location>
</feature>
<dbReference type="Pfam" id="PF09594">
    <property type="entry name" value="GT87"/>
    <property type="match status" value="1"/>
</dbReference>
<evidence type="ECO:0000256" key="4">
    <source>
        <dbReference type="ARBA" id="ARBA00022692"/>
    </source>
</evidence>
<evidence type="ECO:0000256" key="8">
    <source>
        <dbReference type="SAM" id="Phobius"/>
    </source>
</evidence>
<evidence type="ECO:0000256" key="6">
    <source>
        <dbReference type="ARBA" id="ARBA00023136"/>
    </source>
</evidence>
<keyword evidence="5 8" id="KW-1133">Transmembrane helix</keyword>
<comment type="similarity">
    <text evidence="7">Belongs to the glycosyltransferase 87 family.</text>
</comment>
<evidence type="ECO:0000256" key="5">
    <source>
        <dbReference type="ARBA" id="ARBA00022989"/>
    </source>
</evidence>